<dbReference type="PANTHER" id="PTHR11138:SF5">
    <property type="entry name" value="METHIONYL-TRNA FORMYLTRANSFERASE, MITOCHONDRIAL"/>
    <property type="match status" value="1"/>
</dbReference>
<dbReference type="CDD" id="cd08646">
    <property type="entry name" value="FMT_core_Met-tRNA-FMT_N"/>
    <property type="match status" value="1"/>
</dbReference>
<dbReference type="Gene3D" id="3.40.50.170">
    <property type="entry name" value="Formyl transferase, N-terminal domain"/>
    <property type="match status" value="1"/>
</dbReference>
<proteinExistence type="inferred from homology"/>
<gene>
    <name evidence="8 11" type="primary">fmt</name>
    <name evidence="11" type="ORF">LPTSP3_g18560</name>
</gene>
<keyword evidence="12" id="KW-1185">Reference proteome</keyword>
<dbReference type="InterPro" id="IPR036477">
    <property type="entry name" value="Formyl_transf_N_sf"/>
</dbReference>
<dbReference type="Pfam" id="PF00551">
    <property type="entry name" value="Formyl_trans_N"/>
    <property type="match status" value="1"/>
</dbReference>
<evidence type="ECO:0000256" key="6">
    <source>
        <dbReference type="ARBA" id="ARBA00022917"/>
    </source>
</evidence>
<evidence type="ECO:0000259" key="10">
    <source>
        <dbReference type="Pfam" id="PF02911"/>
    </source>
</evidence>
<dbReference type="InterPro" id="IPR044135">
    <property type="entry name" value="Met-tRNA-FMT_C"/>
</dbReference>
<evidence type="ECO:0000256" key="3">
    <source>
        <dbReference type="ARBA" id="ARBA00012261"/>
    </source>
</evidence>
<evidence type="ECO:0000256" key="2">
    <source>
        <dbReference type="ARBA" id="ARBA00010699"/>
    </source>
</evidence>
<evidence type="ECO:0000259" key="9">
    <source>
        <dbReference type="Pfam" id="PF00551"/>
    </source>
</evidence>
<accession>A0ABM7UJE4</accession>
<evidence type="ECO:0000256" key="5">
    <source>
        <dbReference type="ARBA" id="ARBA00022679"/>
    </source>
</evidence>
<dbReference type="InterPro" id="IPR011034">
    <property type="entry name" value="Formyl_transferase-like_C_sf"/>
</dbReference>
<dbReference type="InterPro" id="IPR005794">
    <property type="entry name" value="Fmt"/>
</dbReference>
<dbReference type="SUPFAM" id="SSF50486">
    <property type="entry name" value="FMT C-terminal domain-like"/>
    <property type="match status" value="1"/>
</dbReference>
<dbReference type="PANTHER" id="PTHR11138">
    <property type="entry name" value="METHIONYL-TRNA FORMYLTRANSFERASE"/>
    <property type="match status" value="1"/>
</dbReference>
<dbReference type="InterPro" id="IPR002376">
    <property type="entry name" value="Formyl_transf_N"/>
</dbReference>
<evidence type="ECO:0000256" key="1">
    <source>
        <dbReference type="ARBA" id="ARBA00002606"/>
    </source>
</evidence>
<keyword evidence="6 8" id="KW-0648">Protein biosynthesis</keyword>
<dbReference type="NCBIfam" id="TIGR00460">
    <property type="entry name" value="fmt"/>
    <property type="match status" value="1"/>
</dbReference>
<dbReference type="InterPro" id="IPR005793">
    <property type="entry name" value="Formyl_trans_C"/>
</dbReference>
<evidence type="ECO:0000313" key="12">
    <source>
        <dbReference type="Proteomes" id="UP000245263"/>
    </source>
</evidence>
<dbReference type="CDD" id="cd08704">
    <property type="entry name" value="Met_tRNA_FMT_C"/>
    <property type="match status" value="1"/>
</dbReference>
<evidence type="ECO:0000256" key="4">
    <source>
        <dbReference type="ARBA" id="ARBA00016014"/>
    </source>
</evidence>
<sequence>MSISIGYFGSPSHSAKLLGLLLEAGISVDFVVTNPDRPVGRKKELTPTPVKQLASEHSIPIIQSERLRLDEDAKKKICSYPSSIHIVYAYGSIIPEVVFQFPKYGSINLHGSLLPKYRGASPVQSFLLSGETISGFTIQHLAKEVDSGDIVVQESWVVGQEETTKDLLDAITAKGALPLIDMIRNLESKPLPKIPQDHSLATHCRKIGPEDRSINWTRSAFEIHNQIRALYPDPLAYTVFREKRVIINRSFFTADLRPITSDLPLGSFLIGEKKRLFCVCGDGNLLGIETLQPEGKKPMSGFDFFNGARASLGETFT</sequence>
<evidence type="ECO:0000256" key="8">
    <source>
        <dbReference type="HAMAP-Rule" id="MF_00182"/>
    </source>
</evidence>
<reference evidence="11 12" key="1">
    <citation type="submission" date="2021-08" db="EMBL/GenBank/DDBJ databases">
        <title>Complete genome sequence of Leptospira kobayashii strain E30.</title>
        <authorList>
            <person name="Nakao R."/>
            <person name="Nakamura S."/>
            <person name="Masuzawa T."/>
            <person name="Koizumi N."/>
        </authorList>
    </citation>
    <scope>NUCLEOTIDE SEQUENCE [LARGE SCALE GENOMIC DNA]</scope>
    <source>
        <strain evidence="11 12">E30</strain>
    </source>
</reference>
<dbReference type="EMBL" id="AP025028">
    <property type="protein sequence ID" value="BDA78926.1"/>
    <property type="molecule type" value="Genomic_DNA"/>
</dbReference>
<dbReference type="SUPFAM" id="SSF53328">
    <property type="entry name" value="Formyltransferase"/>
    <property type="match status" value="1"/>
</dbReference>
<dbReference type="Pfam" id="PF02911">
    <property type="entry name" value="Formyl_trans_C"/>
    <property type="match status" value="1"/>
</dbReference>
<evidence type="ECO:0000256" key="7">
    <source>
        <dbReference type="ARBA" id="ARBA00048558"/>
    </source>
</evidence>
<comment type="function">
    <text evidence="1 8">Attaches a formyl group to the free amino group of methionyl-tRNA(fMet). The formyl group appears to play a dual role in the initiator identity of N-formylmethionyl-tRNA by promoting its recognition by IF2 and preventing the misappropriation of this tRNA by the elongation apparatus.</text>
</comment>
<dbReference type="InterPro" id="IPR041711">
    <property type="entry name" value="Met-tRNA-FMT_N"/>
</dbReference>
<comment type="catalytic activity">
    <reaction evidence="7 8">
        <text>L-methionyl-tRNA(fMet) + (6R)-10-formyltetrahydrofolate = N-formyl-L-methionyl-tRNA(fMet) + (6S)-5,6,7,8-tetrahydrofolate + H(+)</text>
        <dbReference type="Rhea" id="RHEA:24380"/>
        <dbReference type="Rhea" id="RHEA-COMP:9952"/>
        <dbReference type="Rhea" id="RHEA-COMP:9953"/>
        <dbReference type="ChEBI" id="CHEBI:15378"/>
        <dbReference type="ChEBI" id="CHEBI:57453"/>
        <dbReference type="ChEBI" id="CHEBI:78530"/>
        <dbReference type="ChEBI" id="CHEBI:78844"/>
        <dbReference type="ChEBI" id="CHEBI:195366"/>
        <dbReference type="EC" id="2.1.2.9"/>
    </reaction>
</comment>
<feature type="domain" description="Formyl transferase C-terminal" evidence="10">
    <location>
        <begin position="206"/>
        <end position="308"/>
    </location>
</feature>
<evidence type="ECO:0000313" key="11">
    <source>
        <dbReference type="EMBL" id="BDA78926.1"/>
    </source>
</evidence>
<dbReference type="EC" id="2.1.2.9" evidence="3 8"/>
<dbReference type="HAMAP" id="MF_00182">
    <property type="entry name" value="Formyl_trans"/>
    <property type="match status" value="1"/>
</dbReference>
<organism evidence="11 12">
    <name type="scientific">Leptospira kobayashii</name>
    <dbReference type="NCBI Taxonomy" id="1917830"/>
    <lineage>
        <taxon>Bacteria</taxon>
        <taxon>Pseudomonadati</taxon>
        <taxon>Spirochaetota</taxon>
        <taxon>Spirochaetia</taxon>
        <taxon>Leptospirales</taxon>
        <taxon>Leptospiraceae</taxon>
        <taxon>Leptospira</taxon>
    </lineage>
</organism>
<dbReference type="Gene3D" id="3.10.25.10">
    <property type="entry name" value="Formyl transferase, C-terminal domain"/>
    <property type="match status" value="1"/>
</dbReference>
<name>A0ABM7UJE4_9LEPT</name>
<dbReference type="Proteomes" id="UP000245263">
    <property type="component" value="Chromosome 1"/>
</dbReference>
<keyword evidence="5 8" id="KW-0808">Transferase</keyword>
<comment type="similarity">
    <text evidence="2 8">Belongs to the Fmt family.</text>
</comment>
<dbReference type="RefSeq" id="WP_109019877.1">
    <property type="nucleotide sequence ID" value="NZ_AP025028.1"/>
</dbReference>
<protein>
    <recommendedName>
        <fullName evidence="4 8">Methionyl-tRNA formyltransferase</fullName>
        <ecNumber evidence="3 8">2.1.2.9</ecNumber>
    </recommendedName>
</protein>
<feature type="binding site" evidence="8">
    <location>
        <begin position="112"/>
        <end position="115"/>
    </location>
    <ligand>
        <name>(6S)-5,6,7,8-tetrahydrofolate</name>
        <dbReference type="ChEBI" id="CHEBI:57453"/>
    </ligand>
</feature>
<dbReference type="InterPro" id="IPR037022">
    <property type="entry name" value="Formyl_trans_C_sf"/>
</dbReference>
<feature type="domain" description="Formyl transferase N-terminal" evidence="9">
    <location>
        <begin position="10"/>
        <end position="175"/>
    </location>
</feature>